<keyword evidence="4" id="KW-1185">Reference proteome</keyword>
<evidence type="ECO:0000313" key="4">
    <source>
        <dbReference type="Proteomes" id="UP001498398"/>
    </source>
</evidence>
<feature type="compositionally biased region" description="Low complexity" evidence="2">
    <location>
        <begin position="303"/>
        <end position="323"/>
    </location>
</feature>
<accession>A0ABR1J6B2</accession>
<feature type="region of interest" description="Disordered" evidence="2">
    <location>
        <begin position="539"/>
        <end position="567"/>
    </location>
</feature>
<reference evidence="3 4" key="1">
    <citation type="submission" date="2024-01" db="EMBL/GenBank/DDBJ databases">
        <title>A draft genome for the cacao thread blight pathogen Marasmiellus scandens.</title>
        <authorList>
            <person name="Baruah I.K."/>
            <person name="Leung J."/>
            <person name="Bukari Y."/>
            <person name="Amoako-Attah I."/>
            <person name="Meinhardt L.W."/>
            <person name="Bailey B.A."/>
            <person name="Cohen S.P."/>
        </authorList>
    </citation>
    <scope>NUCLEOTIDE SEQUENCE [LARGE SCALE GENOMIC DNA]</scope>
    <source>
        <strain evidence="3 4">GH-19</strain>
    </source>
</reference>
<feature type="region of interest" description="Disordered" evidence="2">
    <location>
        <begin position="851"/>
        <end position="875"/>
    </location>
</feature>
<sequence length="875" mass="97438">MSLPPALYAEGIRIGDVGLVNQNGYFTSLFNIFRDQNDPVNTWNGVPPDFHPLELRQNLLDCRNDYHRARVPICSKHAKQVMLNVDGTVLAPGMPIVPGIGVELQFSRSQGAALMLPEGASRADYLGLPDVRDYATRNAQSWYQYLTDQVRIDADNGSLYLVTGYDKTHCYENVSFSNSARDCSVSLRFSSPILVNGNFGRLALSCSTSNTHAPSSRASNPENTLNNLSVFIRGFKIMIRRGPSSRFKRSAGKVMDVTKVDPKSVMYRGPSTSGLGTASSSTNLASASSSSSNSSKSNRDEASQLSLSPALSSRQSDVTSSDSHWLESDSESEFSSFSPRGSSIFASDSEGSFSEPAQYHPSDVLNDFMLRECPDALVAIAHDDEWSSVLKDTDDTFPQDYTLTSRIKENFSLRHEHGHIRLVRAEAEKLSLDALDSEEIEMKHESIDPNIRTEPDGTSDKFKDAPSPSKPDWKDSPFDSSSRANSRTAVLNGTSNDQSLHNSIVDQSSEPSRLHARGNRLHPYARTFYPVHSASTRSLSETTSTSMHRTVLYPSGKPPTDWTGSTSHTSVFPSEVSEGNIQYAPSIQADEFDNASSSSGSVTPYTSPHFPLESSGCSHVHDATRSSSLTSFSSPSSNSAEEIRQLRAQIVDFEQRHRRDKEQIQQLQTRLASSVYPPPSETFQASWRARTDARIRQFCSLNRAGNALCAWHDSRRERRIYPPRMAPAGYLNCGCSYEEVLFEESLARQSVGSYLPGDFVRMDPALRNPLLKLLQERYGYRDGDFERDPRTGNWVPGEGHTKWEEQISRGIVNPRRPRNDQNQQSNSGDSHNRMMMHQDNQEVFDMISSASVPDDWSQDSNMQASVSARLERHYW</sequence>
<evidence type="ECO:0000256" key="2">
    <source>
        <dbReference type="SAM" id="MobiDB-lite"/>
    </source>
</evidence>
<proteinExistence type="predicted"/>
<organism evidence="3 4">
    <name type="scientific">Marasmiellus scandens</name>
    <dbReference type="NCBI Taxonomy" id="2682957"/>
    <lineage>
        <taxon>Eukaryota</taxon>
        <taxon>Fungi</taxon>
        <taxon>Dikarya</taxon>
        <taxon>Basidiomycota</taxon>
        <taxon>Agaricomycotina</taxon>
        <taxon>Agaricomycetes</taxon>
        <taxon>Agaricomycetidae</taxon>
        <taxon>Agaricales</taxon>
        <taxon>Marasmiineae</taxon>
        <taxon>Omphalotaceae</taxon>
        <taxon>Marasmiellus</taxon>
    </lineage>
</organism>
<dbReference type="EMBL" id="JBANRG010000032">
    <property type="protein sequence ID" value="KAK7451068.1"/>
    <property type="molecule type" value="Genomic_DNA"/>
</dbReference>
<feature type="region of interest" description="Disordered" evidence="2">
    <location>
        <begin position="441"/>
        <end position="515"/>
    </location>
</feature>
<protein>
    <submittedName>
        <fullName evidence="3">Uncharacterized protein</fullName>
    </submittedName>
</protein>
<dbReference type="Proteomes" id="UP001498398">
    <property type="component" value="Unassembled WGS sequence"/>
</dbReference>
<feature type="compositionally biased region" description="Polar residues" evidence="2">
    <location>
        <begin position="820"/>
        <end position="829"/>
    </location>
</feature>
<feature type="region of interest" description="Disordered" evidence="2">
    <location>
        <begin position="264"/>
        <end position="325"/>
    </location>
</feature>
<comment type="caution">
    <text evidence="3">The sequence shown here is derived from an EMBL/GenBank/DDBJ whole genome shotgun (WGS) entry which is preliminary data.</text>
</comment>
<evidence type="ECO:0000256" key="1">
    <source>
        <dbReference type="SAM" id="Coils"/>
    </source>
</evidence>
<feature type="region of interest" description="Disordered" evidence="2">
    <location>
        <begin position="810"/>
        <end position="833"/>
    </location>
</feature>
<evidence type="ECO:0000313" key="3">
    <source>
        <dbReference type="EMBL" id="KAK7451068.1"/>
    </source>
</evidence>
<gene>
    <name evidence="3" type="ORF">VKT23_012743</name>
</gene>
<feature type="coiled-coil region" evidence="1">
    <location>
        <begin position="636"/>
        <end position="670"/>
    </location>
</feature>
<feature type="compositionally biased region" description="Low complexity" evidence="2">
    <location>
        <begin position="269"/>
        <end position="296"/>
    </location>
</feature>
<name>A0ABR1J6B2_9AGAR</name>
<keyword evidence="1" id="KW-0175">Coiled coil</keyword>
<feature type="compositionally biased region" description="Polar residues" evidence="2">
    <location>
        <begin position="483"/>
        <end position="511"/>
    </location>
</feature>
<feature type="compositionally biased region" description="Basic and acidic residues" evidence="2">
    <location>
        <begin position="441"/>
        <end position="464"/>
    </location>
</feature>